<dbReference type="Gene3D" id="3.30.1370.100">
    <property type="entry name" value="MutL, C-terminal domain, regulatory subdomain"/>
    <property type="match status" value="1"/>
</dbReference>
<evidence type="ECO:0000256" key="1">
    <source>
        <dbReference type="ARBA" id="ARBA00006082"/>
    </source>
</evidence>
<dbReference type="Proteomes" id="UP000182360">
    <property type="component" value="Unassembled WGS sequence"/>
</dbReference>
<reference evidence="9 10" key="1">
    <citation type="submission" date="2016-10" db="EMBL/GenBank/DDBJ databases">
        <authorList>
            <person name="de Groot N.N."/>
        </authorList>
    </citation>
    <scope>NUCLEOTIDE SEQUENCE [LARGE SCALE GENOMIC DNA]</scope>
    <source>
        <strain evidence="9 10">B25</strain>
    </source>
</reference>
<feature type="domain" description="DNA mismatch repair protein S5" evidence="8">
    <location>
        <begin position="207"/>
        <end position="329"/>
    </location>
</feature>
<dbReference type="EMBL" id="FOFU01000001">
    <property type="protein sequence ID" value="SEP75443.1"/>
    <property type="molecule type" value="Genomic_DNA"/>
</dbReference>
<dbReference type="GO" id="GO:0140664">
    <property type="term" value="F:ATP-dependent DNA damage sensor activity"/>
    <property type="evidence" value="ECO:0007669"/>
    <property type="project" value="InterPro"/>
</dbReference>
<dbReference type="InterPro" id="IPR014762">
    <property type="entry name" value="DNA_mismatch_repair_CS"/>
</dbReference>
<dbReference type="HAMAP" id="MF_00149">
    <property type="entry name" value="DNA_mis_repair"/>
    <property type="match status" value="1"/>
</dbReference>
<dbReference type="CDD" id="cd16926">
    <property type="entry name" value="HATPase_MutL-MLH-PMS-like"/>
    <property type="match status" value="1"/>
</dbReference>
<keyword evidence="10" id="KW-1185">Reference proteome</keyword>
<dbReference type="GO" id="GO:0016887">
    <property type="term" value="F:ATP hydrolysis activity"/>
    <property type="evidence" value="ECO:0007669"/>
    <property type="project" value="InterPro"/>
</dbReference>
<evidence type="ECO:0000259" key="7">
    <source>
        <dbReference type="SMART" id="SM00853"/>
    </source>
</evidence>
<sequence>MSLEHPVRTLNPEVARKIAAGEVIDRPNAIIRELMDNSIDAGATSIIVEITGGGIEKIRIIDNGGGMTREDLENCARPHATSKIENEVDLMNLSTLGFRGEALASIAAVARLSIQSGSYKMRASITEDHIIEPATELQGTIVQSEGLFENFPARRQFLKRPATEGIMCRNTFIEKALSRPDISFRFVSDGETKIDLPANQSIKDRFVSANSYSEPSELFYELSGNAGGSSPEWSFTVVIGEPAVSRSNKKEIFIYANGRRIQEYALVQAVEYGAQGYFPNGTYPVAAVFAQIRPDLIDFNIHPAKREARFSDISALHHGLSSTIKTFFHQYTYANFSEDKPADEARIQEFSFEVPEKTTSSFPSVSYNRPASSEFSAPSSSKGAADYSIHEKHISYKPSETKSEALSDFRSKYLGIKSDTSSLAEQALSAASENTKDFDAPKHSQVKYIGPCLGTFLLAEKNNCLYIIDQHAVHERILFDKLMNSQGEAGRQPLLIPYKIKTESKTQDNQLEKLKTELTRIGFETEHVSDGYWEIKTIPERWTGTEYDLRTLLFVKQVEPKEIIRSIAAMTACKAAVKDGYVLDEITAARLVEQAFTLEDPHCPHGRPIYTVISREKLFELVKRT</sequence>
<dbReference type="InterPro" id="IPR037198">
    <property type="entry name" value="MutL_C_sf"/>
</dbReference>
<dbReference type="Gene3D" id="3.30.1540.20">
    <property type="entry name" value="MutL, C-terminal domain, dimerisation subdomain"/>
    <property type="match status" value="1"/>
</dbReference>
<dbReference type="NCBIfam" id="TIGR00585">
    <property type="entry name" value="mutl"/>
    <property type="match status" value="1"/>
</dbReference>
<comment type="similarity">
    <text evidence="1 5">Belongs to the DNA mismatch repair MutL/HexB family.</text>
</comment>
<keyword evidence="3 5" id="KW-0227">DNA damage</keyword>
<keyword evidence="4 5" id="KW-0234">DNA repair</keyword>
<dbReference type="PANTHER" id="PTHR10073:SF12">
    <property type="entry name" value="DNA MISMATCH REPAIR PROTEIN MLH1"/>
    <property type="match status" value="1"/>
</dbReference>
<name>A0A1H9AG92_9SPIR</name>
<dbReference type="FunFam" id="3.30.565.10:FF:000003">
    <property type="entry name" value="DNA mismatch repair endonuclease MutL"/>
    <property type="match status" value="1"/>
</dbReference>
<dbReference type="Gene3D" id="3.30.565.10">
    <property type="entry name" value="Histidine kinase-like ATPase, C-terminal domain"/>
    <property type="match status" value="1"/>
</dbReference>
<dbReference type="InterPro" id="IPR013507">
    <property type="entry name" value="DNA_mismatch_S5_2-like"/>
</dbReference>
<comment type="function">
    <text evidence="5">This protein is involved in the repair of mismatches in DNA. It is required for dam-dependent methyl-directed DNA mismatch repair. May act as a 'molecular matchmaker', a protein that promotes the formation of a stable complex between two or more DNA-binding proteins in an ATP-dependent manner without itself being part of a final effector complex.</text>
</comment>
<dbReference type="InterPro" id="IPR042121">
    <property type="entry name" value="MutL_C_regsub"/>
</dbReference>
<evidence type="ECO:0000313" key="9">
    <source>
        <dbReference type="EMBL" id="SEP75443.1"/>
    </source>
</evidence>
<dbReference type="InterPro" id="IPR042120">
    <property type="entry name" value="MutL_C_dimsub"/>
</dbReference>
<dbReference type="RefSeq" id="WP_074640260.1">
    <property type="nucleotide sequence ID" value="NZ_FOFU01000001.1"/>
</dbReference>
<dbReference type="CDD" id="cd00782">
    <property type="entry name" value="MutL_Trans"/>
    <property type="match status" value="1"/>
</dbReference>
<dbReference type="InterPro" id="IPR014721">
    <property type="entry name" value="Ribsml_uS5_D2-typ_fold_subgr"/>
</dbReference>
<dbReference type="InterPro" id="IPR002099">
    <property type="entry name" value="MutL/Mlh/PMS"/>
</dbReference>
<evidence type="ECO:0000256" key="5">
    <source>
        <dbReference type="HAMAP-Rule" id="MF_00149"/>
    </source>
</evidence>
<evidence type="ECO:0000256" key="2">
    <source>
        <dbReference type="ARBA" id="ARBA00021975"/>
    </source>
</evidence>
<evidence type="ECO:0000256" key="6">
    <source>
        <dbReference type="SAM" id="MobiDB-lite"/>
    </source>
</evidence>
<dbReference type="OrthoDB" id="9763467at2"/>
<dbReference type="GO" id="GO:0030983">
    <property type="term" value="F:mismatched DNA binding"/>
    <property type="evidence" value="ECO:0007669"/>
    <property type="project" value="InterPro"/>
</dbReference>
<gene>
    <name evidence="5" type="primary">mutL</name>
    <name evidence="9" type="ORF">SAMN04487977_101319</name>
</gene>
<feature type="compositionally biased region" description="Low complexity" evidence="6">
    <location>
        <begin position="370"/>
        <end position="381"/>
    </location>
</feature>
<evidence type="ECO:0000313" key="10">
    <source>
        <dbReference type="Proteomes" id="UP000182360"/>
    </source>
</evidence>
<dbReference type="InterPro" id="IPR038973">
    <property type="entry name" value="MutL/Mlh/Pms-like"/>
</dbReference>
<dbReference type="SUPFAM" id="SSF54211">
    <property type="entry name" value="Ribosomal protein S5 domain 2-like"/>
    <property type="match status" value="1"/>
</dbReference>
<dbReference type="SUPFAM" id="SSF118116">
    <property type="entry name" value="DNA mismatch repair protein MutL"/>
    <property type="match status" value="1"/>
</dbReference>
<dbReference type="AlphaFoldDB" id="A0A1H9AG92"/>
<organism evidence="9 10">
    <name type="scientific">Treponema bryantii</name>
    <dbReference type="NCBI Taxonomy" id="163"/>
    <lineage>
        <taxon>Bacteria</taxon>
        <taxon>Pseudomonadati</taxon>
        <taxon>Spirochaetota</taxon>
        <taxon>Spirochaetia</taxon>
        <taxon>Spirochaetales</taxon>
        <taxon>Treponemataceae</taxon>
        <taxon>Treponema</taxon>
    </lineage>
</organism>
<dbReference type="Pfam" id="PF08676">
    <property type="entry name" value="MutL_C"/>
    <property type="match status" value="1"/>
</dbReference>
<protein>
    <recommendedName>
        <fullName evidence="2 5">DNA mismatch repair protein MutL</fullName>
    </recommendedName>
</protein>
<proteinExistence type="inferred from homology"/>
<evidence type="ECO:0000256" key="3">
    <source>
        <dbReference type="ARBA" id="ARBA00022763"/>
    </source>
</evidence>
<dbReference type="InterPro" id="IPR020667">
    <property type="entry name" value="DNA_mismatch_repair_MutL"/>
</dbReference>
<accession>A0A1H9AG92</accession>
<dbReference type="SUPFAM" id="SSF55874">
    <property type="entry name" value="ATPase domain of HSP90 chaperone/DNA topoisomerase II/histidine kinase"/>
    <property type="match status" value="1"/>
</dbReference>
<dbReference type="PROSITE" id="PS00058">
    <property type="entry name" value="DNA_MISMATCH_REPAIR_1"/>
    <property type="match status" value="1"/>
</dbReference>
<dbReference type="Pfam" id="PF13589">
    <property type="entry name" value="HATPase_c_3"/>
    <property type="match status" value="1"/>
</dbReference>
<evidence type="ECO:0000256" key="4">
    <source>
        <dbReference type="ARBA" id="ARBA00023204"/>
    </source>
</evidence>
<dbReference type="STRING" id="163.SAMN04487775_104135"/>
<dbReference type="SMART" id="SM01340">
    <property type="entry name" value="DNA_mis_repair"/>
    <property type="match status" value="1"/>
</dbReference>
<feature type="domain" description="MutL C-terminal dimerisation" evidence="7">
    <location>
        <begin position="448"/>
        <end position="583"/>
    </location>
</feature>
<evidence type="ECO:0000259" key="8">
    <source>
        <dbReference type="SMART" id="SM01340"/>
    </source>
</evidence>
<dbReference type="GO" id="GO:0006298">
    <property type="term" value="P:mismatch repair"/>
    <property type="evidence" value="ECO:0007669"/>
    <property type="project" value="UniProtKB-UniRule"/>
</dbReference>
<dbReference type="SMART" id="SM00853">
    <property type="entry name" value="MutL_C"/>
    <property type="match status" value="1"/>
</dbReference>
<dbReference type="InterPro" id="IPR020568">
    <property type="entry name" value="Ribosomal_Su5_D2-typ_SF"/>
</dbReference>
<dbReference type="PANTHER" id="PTHR10073">
    <property type="entry name" value="DNA MISMATCH REPAIR PROTEIN MLH, PMS, MUTL"/>
    <property type="match status" value="1"/>
</dbReference>
<dbReference type="GO" id="GO:0005524">
    <property type="term" value="F:ATP binding"/>
    <property type="evidence" value="ECO:0007669"/>
    <property type="project" value="InterPro"/>
</dbReference>
<dbReference type="Pfam" id="PF01119">
    <property type="entry name" value="DNA_mis_repair"/>
    <property type="match status" value="1"/>
</dbReference>
<dbReference type="GO" id="GO:0032300">
    <property type="term" value="C:mismatch repair complex"/>
    <property type="evidence" value="ECO:0007669"/>
    <property type="project" value="InterPro"/>
</dbReference>
<dbReference type="InterPro" id="IPR036890">
    <property type="entry name" value="HATPase_C_sf"/>
</dbReference>
<dbReference type="InterPro" id="IPR014790">
    <property type="entry name" value="MutL_C"/>
</dbReference>
<feature type="region of interest" description="Disordered" evidence="6">
    <location>
        <begin position="363"/>
        <end position="383"/>
    </location>
</feature>
<dbReference type="Gene3D" id="3.30.230.10">
    <property type="match status" value="1"/>
</dbReference>